<feature type="compositionally biased region" description="Basic residues" evidence="1">
    <location>
        <begin position="368"/>
        <end position="385"/>
    </location>
</feature>
<evidence type="ECO:0000313" key="3">
    <source>
        <dbReference type="Proteomes" id="UP000038045"/>
    </source>
</evidence>
<feature type="region of interest" description="Disordered" evidence="1">
    <location>
        <begin position="1"/>
        <end position="40"/>
    </location>
</feature>
<evidence type="ECO:0000256" key="1">
    <source>
        <dbReference type="SAM" id="MobiDB-lite"/>
    </source>
</evidence>
<feature type="compositionally biased region" description="Low complexity" evidence="1">
    <location>
        <begin position="15"/>
        <end position="25"/>
    </location>
</feature>
<feature type="compositionally biased region" description="Basic and acidic residues" evidence="1">
    <location>
        <begin position="309"/>
        <end position="322"/>
    </location>
</feature>
<feature type="compositionally biased region" description="Basic residues" evidence="1">
    <location>
        <begin position="120"/>
        <end position="129"/>
    </location>
</feature>
<feature type="region of interest" description="Disordered" evidence="1">
    <location>
        <begin position="562"/>
        <end position="803"/>
    </location>
</feature>
<feature type="transmembrane region" description="Helical" evidence="2">
    <location>
        <begin position="471"/>
        <end position="494"/>
    </location>
</feature>
<dbReference type="AlphaFoldDB" id="A0A0N4Z3Q4"/>
<sequence length="803" mass="86214">MRSLPSVHLTRRARPLSSRLAASGRDPGRPPSHEAVLPHHAGRLRRACGLLRRSARGGADLLRHGGRRVEAFDARAHGAGTGPAQRPDRPDADQPLRGLQRPQPVGGSGRGRAGSGGGRRQQRLHRPAPRGHAGLDGLHLRQRRRQCRPRPQDHARGPEGRYRGRSLFGRSGPVAETGRQDRPGRGSRGRRQGKGGQERQDRQIRRIRLDEGRAHDLGLGLGQVSHRHPLDPDRLDRRIRRQVRAGRCAGPFRRRHARPVGRRRLRRRLLAGAGLRSGSARGLRRLDGPHLRRVRRPGGQGPQAAGRARARDRQGPRLDRRPGARPGSGRSTRRSGRGCGQGARTGQDSGSRKRPLQALPAAPVAVGGHRHGLRRLGPGGRRHGQGRSGDGRSGRPGHAEPRRGRPDAQPRRRGSGGPTGLLMAWRSRMSMDRHCASGVHQDAERGFEFMINSDPMGPLGFNARRRPGSGLLAPFVWAAGLVATALAVTVGALLAVFTAAAVAMIAIVGGVLVFFAGFALRARRAMTARRRRDDGVIDARDLRRGCLGLGALGRLPGVEPGALVRARPRRRPARRRHPRPHLPDHGGLLRRLRLPGPGRGARCVAGAGARDGGGLSSRRPDARRSGGSQRPAAGDQHHPLRPLYRPARGVGHSGRQGAAAPRPAAHPGQAPGQGDERRAPPDRADRPDAVGAPRGSCAGAGRSDVRAGGPPRLSAGQLGCASDRSFGYGRRGRCGRRTGLQSGNPRGGRRGRGLPPVDRPAGSGRGRERAGDRRRGTQGQGRRRRGRRRADGRDPGDGLLADL</sequence>
<keyword evidence="2" id="KW-0812">Transmembrane</keyword>
<name>A0A0N4Z3Q4_PARTI</name>
<feature type="region of interest" description="Disordered" evidence="1">
    <location>
        <begin position="279"/>
        <end position="421"/>
    </location>
</feature>
<evidence type="ECO:0000256" key="2">
    <source>
        <dbReference type="SAM" id="Phobius"/>
    </source>
</evidence>
<protein>
    <submittedName>
        <fullName evidence="4">DUF4190 domain-containing protein</fullName>
    </submittedName>
</protein>
<dbReference type="WBParaSite" id="PTRK_0000154700.1">
    <property type="protein sequence ID" value="PTRK_0000154700.1"/>
    <property type="gene ID" value="PTRK_0000154700"/>
</dbReference>
<feature type="compositionally biased region" description="Basic residues" evidence="1">
    <location>
        <begin position="566"/>
        <end position="580"/>
    </location>
</feature>
<feature type="region of interest" description="Disordered" evidence="1">
    <location>
        <begin position="77"/>
        <end position="211"/>
    </location>
</feature>
<dbReference type="Proteomes" id="UP000038045">
    <property type="component" value="Unplaced"/>
</dbReference>
<feature type="compositionally biased region" description="Basic and acidic residues" evidence="1">
    <location>
        <begin position="150"/>
        <end position="162"/>
    </location>
</feature>
<keyword evidence="2" id="KW-1133">Transmembrane helix</keyword>
<organism evidence="3 4">
    <name type="scientific">Parastrongyloides trichosuri</name>
    <name type="common">Possum-specific nematode worm</name>
    <dbReference type="NCBI Taxonomy" id="131310"/>
    <lineage>
        <taxon>Eukaryota</taxon>
        <taxon>Metazoa</taxon>
        <taxon>Ecdysozoa</taxon>
        <taxon>Nematoda</taxon>
        <taxon>Chromadorea</taxon>
        <taxon>Rhabditida</taxon>
        <taxon>Tylenchina</taxon>
        <taxon>Panagrolaimomorpha</taxon>
        <taxon>Strongyloidoidea</taxon>
        <taxon>Strongyloididae</taxon>
        <taxon>Parastrongyloides</taxon>
    </lineage>
</organism>
<reference evidence="4" key="1">
    <citation type="submission" date="2017-02" db="UniProtKB">
        <authorList>
            <consortium name="WormBaseParasite"/>
        </authorList>
    </citation>
    <scope>IDENTIFICATION</scope>
</reference>
<feature type="compositionally biased region" description="Basic and acidic residues" evidence="1">
    <location>
        <begin position="196"/>
        <end position="211"/>
    </location>
</feature>
<feature type="compositionally biased region" description="Low complexity" evidence="1">
    <location>
        <begin position="594"/>
        <end position="608"/>
    </location>
</feature>
<evidence type="ECO:0000313" key="4">
    <source>
        <dbReference type="WBParaSite" id="PTRK_0000154700.1"/>
    </source>
</evidence>
<feature type="compositionally biased region" description="Basic and acidic residues" evidence="1">
    <location>
        <begin position="389"/>
        <end position="410"/>
    </location>
</feature>
<accession>A0A0N4Z3Q4</accession>
<proteinExistence type="predicted"/>
<keyword evidence="2" id="KW-0472">Membrane</keyword>
<keyword evidence="3" id="KW-1185">Reference proteome</keyword>
<feature type="compositionally biased region" description="Gly residues" evidence="1">
    <location>
        <begin position="106"/>
        <end position="119"/>
    </location>
</feature>
<feature type="transmembrane region" description="Helical" evidence="2">
    <location>
        <begin position="500"/>
        <end position="522"/>
    </location>
</feature>
<feature type="compositionally biased region" description="Low complexity" evidence="1">
    <location>
        <begin position="655"/>
        <end position="673"/>
    </location>
</feature>
<feature type="compositionally biased region" description="Basic and acidic residues" evidence="1">
    <location>
        <begin position="674"/>
        <end position="688"/>
    </location>
</feature>
<feature type="compositionally biased region" description="Low complexity" evidence="1">
    <location>
        <begin position="356"/>
        <end position="367"/>
    </location>
</feature>
<feature type="compositionally biased region" description="Basic and acidic residues" evidence="1">
    <location>
        <begin position="765"/>
        <end position="775"/>
    </location>
</feature>